<dbReference type="InterPro" id="IPR050125">
    <property type="entry name" value="GPCR_opsins"/>
</dbReference>
<dbReference type="GO" id="GO:0016020">
    <property type="term" value="C:membrane"/>
    <property type="evidence" value="ECO:0007669"/>
    <property type="project" value="UniProtKB-SubCell"/>
</dbReference>
<dbReference type="Gene3D" id="1.20.1070.10">
    <property type="entry name" value="Rhodopsin 7-helix transmembrane proteins"/>
    <property type="match status" value="1"/>
</dbReference>
<gene>
    <name evidence="8" type="ORF">PACLA_8A086786</name>
</gene>
<protein>
    <submittedName>
        <fullName evidence="8">Rhodopsin, GQ-coupled-like</fullName>
    </submittedName>
</protein>
<dbReference type="SUPFAM" id="SSF81321">
    <property type="entry name" value="Family A G protein-coupled receptor-like"/>
    <property type="match status" value="1"/>
</dbReference>
<proteinExistence type="predicted"/>
<reference evidence="8" key="1">
    <citation type="submission" date="2020-04" db="EMBL/GenBank/DDBJ databases">
        <authorList>
            <person name="Alioto T."/>
            <person name="Alioto T."/>
            <person name="Gomez Garrido J."/>
        </authorList>
    </citation>
    <scope>NUCLEOTIDE SEQUENCE</scope>
    <source>
        <strain evidence="8">A484AB</strain>
    </source>
</reference>
<dbReference type="InterPro" id="IPR017452">
    <property type="entry name" value="GPCR_Rhodpsn_7TM"/>
</dbReference>
<comment type="subcellular location">
    <subcellularLocation>
        <location evidence="1">Membrane</location>
        <topology evidence="1">Multi-pass membrane protein</topology>
    </subcellularLocation>
</comment>
<dbReference type="GO" id="GO:0004930">
    <property type="term" value="F:G protein-coupled receptor activity"/>
    <property type="evidence" value="ECO:0007669"/>
    <property type="project" value="UniProtKB-KW"/>
</dbReference>
<keyword evidence="4" id="KW-0297">G-protein coupled receptor</keyword>
<sequence length="140" mass="16532">QRKNYTKSLFKDYQVTKLIWTLFVIFVASWFPYFGANLIFEFVEGDIPRSVDAILTLTTILNTTCCPIIYGLVNRQFRKGFWESICCNKPRKVQGTRRRWTRNYESTEMRSSLRTYQQTSRAHFHELNVNDIPTVCVSTV</sequence>
<comment type="caution">
    <text evidence="8">The sequence shown here is derived from an EMBL/GenBank/DDBJ whole genome shotgun (WGS) entry which is preliminary data.</text>
</comment>
<keyword evidence="5" id="KW-0472">Membrane</keyword>
<name>A0A7D9IGQ6_PARCT</name>
<evidence type="ECO:0000313" key="8">
    <source>
        <dbReference type="EMBL" id="CAB4010066.1"/>
    </source>
</evidence>
<evidence type="ECO:0000256" key="7">
    <source>
        <dbReference type="ARBA" id="ARBA00023224"/>
    </source>
</evidence>
<accession>A0A7D9IGQ6</accession>
<keyword evidence="2" id="KW-0812">Transmembrane</keyword>
<keyword evidence="7" id="KW-0807">Transducer</keyword>
<keyword evidence="3" id="KW-1133">Transmembrane helix</keyword>
<dbReference type="Proteomes" id="UP001152795">
    <property type="component" value="Unassembled WGS sequence"/>
</dbReference>
<feature type="non-terminal residue" evidence="8">
    <location>
        <position position="1"/>
    </location>
</feature>
<dbReference type="PRINTS" id="PR00237">
    <property type="entry name" value="GPCRRHODOPSN"/>
</dbReference>
<evidence type="ECO:0000256" key="6">
    <source>
        <dbReference type="ARBA" id="ARBA00023170"/>
    </source>
</evidence>
<evidence type="ECO:0000313" key="9">
    <source>
        <dbReference type="Proteomes" id="UP001152795"/>
    </source>
</evidence>
<organism evidence="8 9">
    <name type="scientific">Paramuricea clavata</name>
    <name type="common">Red gorgonian</name>
    <name type="synonym">Violescent sea-whip</name>
    <dbReference type="NCBI Taxonomy" id="317549"/>
    <lineage>
        <taxon>Eukaryota</taxon>
        <taxon>Metazoa</taxon>
        <taxon>Cnidaria</taxon>
        <taxon>Anthozoa</taxon>
        <taxon>Octocorallia</taxon>
        <taxon>Malacalcyonacea</taxon>
        <taxon>Plexauridae</taxon>
        <taxon>Paramuricea</taxon>
    </lineage>
</organism>
<dbReference type="PANTHER" id="PTHR24240">
    <property type="entry name" value="OPSIN"/>
    <property type="match status" value="1"/>
</dbReference>
<dbReference type="InterPro" id="IPR000276">
    <property type="entry name" value="GPCR_Rhodpsn"/>
</dbReference>
<evidence type="ECO:0000256" key="3">
    <source>
        <dbReference type="ARBA" id="ARBA00022989"/>
    </source>
</evidence>
<dbReference type="PROSITE" id="PS50262">
    <property type="entry name" value="G_PROTEIN_RECEP_F1_2"/>
    <property type="match status" value="1"/>
</dbReference>
<keyword evidence="9" id="KW-1185">Reference proteome</keyword>
<dbReference type="EMBL" id="CACRXK020006665">
    <property type="protein sequence ID" value="CAB4010066.1"/>
    <property type="molecule type" value="Genomic_DNA"/>
</dbReference>
<evidence type="ECO:0000256" key="4">
    <source>
        <dbReference type="ARBA" id="ARBA00023040"/>
    </source>
</evidence>
<keyword evidence="6" id="KW-0675">Receptor</keyword>
<evidence type="ECO:0000256" key="5">
    <source>
        <dbReference type="ARBA" id="ARBA00023136"/>
    </source>
</evidence>
<dbReference type="AlphaFoldDB" id="A0A7D9IGQ6"/>
<evidence type="ECO:0000256" key="2">
    <source>
        <dbReference type="ARBA" id="ARBA00022692"/>
    </source>
</evidence>
<evidence type="ECO:0000256" key="1">
    <source>
        <dbReference type="ARBA" id="ARBA00004141"/>
    </source>
</evidence>